<evidence type="ECO:0000313" key="6">
    <source>
        <dbReference type="EMBL" id="AKB73539.1"/>
    </source>
</evidence>
<comment type="similarity">
    <text evidence="5">Belongs to the CbiD family.</text>
</comment>
<sequence>MIDPVNNFKIPEEWIARTGLPREELEKNVASGMIVVLSDGSVLKRGYTTGTTASAAAKAAVLSLKKTVESVSVPTPVGLRAYLEVSELSPGRAVVKKIFNDHESDITRGLEFVGEAREAEGISIFGGKGIGVVRRDGLQVSKGNPAINPKPMEQIRAAVQEAVEELGLQGAEVTISIPEGERIGKETLNSRIGVEGGISVLGSTGFVEPWNDHLGETKGDLIRCTDRVVLTTGRIGMRYSHMLFPDYTVVMVGSRISEGLDNASGEVIICGLPGLVLKWGNPKMLQDSGYVTVVEMLEMAPEHERLKEAFEMAVEKGKGAKIVVIDRDGSVLMDSKSEKKSETKK</sequence>
<comment type="pathway">
    <text evidence="5">Cofactor biosynthesis; adenosylcobalamin biosynthesis; cob(II)yrinate a,c-diamide from sirohydrochlorin (anaerobic route): step 6/10.</text>
</comment>
<evidence type="ECO:0000256" key="3">
    <source>
        <dbReference type="ARBA" id="ARBA00022679"/>
    </source>
</evidence>
<gene>
    <name evidence="5" type="primary">cbiD</name>
    <name evidence="6" type="ORF">MSLAZ_0278</name>
</gene>
<keyword evidence="7" id="KW-1185">Reference proteome</keyword>
<dbReference type="PANTHER" id="PTHR35863:SF1">
    <property type="entry name" value="COBALT-PRECORRIN-5B C(1)-METHYLTRANSFERASE"/>
    <property type="match status" value="1"/>
</dbReference>
<comment type="catalytic activity">
    <reaction evidence="5">
        <text>Co-precorrin-5B + S-adenosyl-L-methionine = Co-precorrin-6A + S-adenosyl-L-homocysteine</text>
        <dbReference type="Rhea" id="RHEA:26285"/>
        <dbReference type="ChEBI" id="CHEBI:57856"/>
        <dbReference type="ChEBI" id="CHEBI:59789"/>
        <dbReference type="ChEBI" id="CHEBI:60063"/>
        <dbReference type="ChEBI" id="CHEBI:60064"/>
        <dbReference type="EC" id="2.1.1.195"/>
    </reaction>
</comment>
<name>A0A0E3RZ41_9EURY</name>
<protein>
    <recommendedName>
        <fullName evidence="5">Cobalt-precorrin-5B C(1)-methyltransferase</fullName>
        <ecNumber evidence="5">2.1.1.195</ecNumber>
    </recommendedName>
    <alternativeName>
        <fullName evidence="5">Cobalt-precorrin-6A synthase</fullName>
    </alternativeName>
</protein>
<dbReference type="GeneID" id="24804957"/>
<comment type="function">
    <text evidence="5">Catalyzes the methylation of C-1 in cobalt-precorrin-5B to form cobalt-precorrin-6A.</text>
</comment>
<evidence type="ECO:0000256" key="5">
    <source>
        <dbReference type="HAMAP-Rule" id="MF_00787"/>
    </source>
</evidence>
<dbReference type="NCBIfam" id="NF000856">
    <property type="entry name" value="PRK00075.2-5"/>
    <property type="match status" value="1"/>
</dbReference>
<organism evidence="6 7">
    <name type="scientific">Methanosarcina lacustris Z-7289</name>
    <dbReference type="NCBI Taxonomy" id="1434111"/>
    <lineage>
        <taxon>Archaea</taxon>
        <taxon>Methanobacteriati</taxon>
        <taxon>Methanobacteriota</taxon>
        <taxon>Stenosarchaea group</taxon>
        <taxon>Methanomicrobia</taxon>
        <taxon>Methanosarcinales</taxon>
        <taxon>Methanosarcinaceae</taxon>
        <taxon>Methanosarcina</taxon>
    </lineage>
</organism>
<dbReference type="EMBL" id="CP009515">
    <property type="protein sequence ID" value="AKB73539.1"/>
    <property type="molecule type" value="Genomic_DNA"/>
</dbReference>
<dbReference type="PATRIC" id="fig|1434111.4.peg.357"/>
<dbReference type="PANTHER" id="PTHR35863">
    <property type="entry name" value="COBALT-PRECORRIN-5B C(1)-METHYLTRANSFERASE"/>
    <property type="match status" value="1"/>
</dbReference>
<reference evidence="6 7" key="1">
    <citation type="submission" date="2014-07" db="EMBL/GenBank/DDBJ databases">
        <title>Methanogenic archaea and the global carbon cycle.</title>
        <authorList>
            <person name="Henriksen J.R."/>
            <person name="Luke J."/>
            <person name="Reinhart S."/>
            <person name="Benedict M.N."/>
            <person name="Youngblut N.D."/>
            <person name="Metcalf M.E."/>
            <person name="Whitaker R.J."/>
            <person name="Metcalf W.W."/>
        </authorList>
    </citation>
    <scope>NUCLEOTIDE SEQUENCE [LARGE SCALE GENOMIC DNA]</scope>
    <source>
        <strain evidence="6 7">Z-7289</strain>
    </source>
</reference>
<dbReference type="HAMAP" id="MF_00787">
    <property type="entry name" value="CbiD"/>
    <property type="match status" value="1"/>
</dbReference>
<evidence type="ECO:0000313" key="7">
    <source>
        <dbReference type="Proteomes" id="UP000033072"/>
    </source>
</evidence>
<dbReference type="KEGG" id="mls:MSLAZ_0278"/>
<evidence type="ECO:0000256" key="2">
    <source>
        <dbReference type="ARBA" id="ARBA00022603"/>
    </source>
</evidence>
<dbReference type="SUPFAM" id="SSF111342">
    <property type="entry name" value="CbiD-like"/>
    <property type="match status" value="1"/>
</dbReference>
<dbReference type="GO" id="GO:0043780">
    <property type="term" value="F:cobalt-precorrin-5B C1-methyltransferase activity"/>
    <property type="evidence" value="ECO:0007669"/>
    <property type="project" value="RHEA"/>
</dbReference>
<dbReference type="HOGENOM" id="CLU_820433_0_0_2"/>
<dbReference type="Gene3D" id="3.30.2110.10">
    <property type="entry name" value="CbiD-like"/>
    <property type="match status" value="1"/>
</dbReference>
<dbReference type="Gene3D" id="3.40.50.10720">
    <property type="entry name" value="CbiD-like domains"/>
    <property type="match status" value="1"/>
</dbReference>
<keyword evidence="4 5" id="KW-0949">S-adenosyl-L-methionine</keyword>
<keyword evidence="3 5" id="KW-0808">Transferase</keyword>
<proteinExistence type="inferred from homology"/>
<dbReference type="Proteomes" id="UP000033072">
    <property type="component" value="Chromosome"/>
</dbReference>
<dbReference type="EC" id="2.1.1.195" evidence="5"/>
<evidence type="ECO:0000256" key="4">
    <source>
        <dbReference type="ARBA" id="ARBA00022691"/>
    </source>
</evidence>
<dbReference type="InterPro" id="IPR002748">
    <property type="entry name" value="CbiD"/>
</dbReference>
<dbReference type="RefSeq" id="WP_048124392.1">
    <property type="nucleotide sequence ID" value="NZ_CP009515.1"/>
</dbReference>
<dbReference type="InterPro" id="IPR036074">
    <property type="entry name" value="CbiD_sf"/>
</dbReference>
<keyword evidence="1 5" id="KW-0169">Cobalamin biosynthesis</keyword>
<dbReference type="NCBIfam" id="NF000855">
    <property type="entry name" value="PRK00075.2-4"/>
    <property type="match status" value="1"/>
</dbReference>
<dbReference type="UniPathway" id="UPA00148">
    <property type="reaction ID" value="UER00227"/>
</dbReference>
<dbReference type="STRING" id="1434111.MSLAZ_0278"/>
<dbReference type="GO" id="GO:0032259">
    <property type="term" value="P:methylation"/>
    <property type="evidence" value="ECO:0007669"/>
    <property type="project" value="UniProtKB-KW"/>
</dbReference>
<dbReference type="OrthoDB" id="10423at2157"/>
<dbReference type="Pfam" id="PF01888">
    <property type="entry name" value="CbiD"/>
    <property type="match status" value="1"/>
</dbReference>
<accession>A0A0E3RZ41</accession>
<keyword evidence="2 5" id="KW-0489">Methyltransferase</keyword>
<dbReference type="GO" id="GO:0019251">
    <property type="term" value="P:anaerobic cobalamin biosynthetic process"/>
    <property type="evidence" value="ECO:0007669"/>
    <property type="project" value="UniProtKB-UniRule"/>
</dbReference>
<evidence type="ECO:0000256" key="1">
    <source>
        <dbReference type="ARBA" id="ARBA00022573"/>
    </source>
</evidence>
<dbReference type="AlphaFoldDB" id="A0A0E3RZ41"/>